<proteinExistence type="predicted"/>
<evidence type="ECO:0000313" key="2">
    <source>
        <dbReference type="EMBL" id="KAF2736284.1"/>
    </source>
</evidence>
<dbReference type="PANTHER" id="PTHR24148:SF80">
    <property type="entry name" value="HETEROKARYON INCOMPATIBILITY DOMAIN-CONTAINING PROTEIN"/>
    <property type="match status" value="1"/>
</dbReference>
<dbReference type="InterPro" id="IPR052895">
    <property type="entry name" value="HetReg/Transcr_Mod"/>
</dbReference>
<keyword evidence="3" id="KW-1185">Reference proteome</keyword>
<evidence type="ECO:0000313" key="3">
    <source>
        <dbReference type="Proteomes" id="UP000799444"/>
    </source>
</evidence>
<dbReference type="Proteomes" id="UP000799444">
    <property type="component" value="Unassembled WGS sequence"/>
</dbReference>
<dbReference type="AlphaFoldDB" id="A0A9P4R0E9"/>
<evidence type="ECO:0000259" key="1">
    <source>
        <dbReference type="Pfam" id="PF06985"/>
    </source>
</evidence>
<organism evidence="2 3">
    <name type="scientific">Polyplosphaeria fusca</name>
    <dbReference type="NCBI Taxonomy" id="682080"/>
    <lineage>
        <taxon>Eukaryota</taxon>
        <taxon>Fungi</taxon>
        <taxon>Dikarya</taxon>
        <taxon>Ascomycota</taxon>
        <taxon>Pezizomycotina</taxon>
        <taxon>Dothideomycetes</taxon>
        <taxon>Pleosporomycetidae</taxon>
        <taxon>Pleosporales</taxon>
        <taxon>Tetraplosphaeriaceae</taxon>
        <taxon>Polyplosphaeria</taxon>
    </lineage>
</organism>
<sequence length="376" mass="42050">MASKKRKLGDDGNSSHVYQPLLGSDHIRVLVLEPSDDTDSPLCGSFHEASLKDLSGKYEAISYTWGKPILSYPVHTGDGSQVFVTENLDNALRRFRKKKARWLWVDALCINQIDSAEKAVQIPFMADIFRAATRVLAWLGPGTGGEDGIIRSLPRAAKLQEATPAAAIEQLLSLPWFSRVWIVQEIIANAQLMIVCGSSKISWVTFLEAISYCGIDAKEGEVIRPGFAAMRRIIRTWVKRHFPTTNNTTARDGGLLNLMTDFSNFSCSNSRDRIFAIYSLANDTTTGPIELPSRNVSRDSLNPISMVIDYSQSIQETYTRLATALVEAGRDPRLANVAPRLENEDRIAARSHSCRREHRLTPYSKKQSHWVRWNAA</sequence>
<protein>
    <submittedName>
        <fullName evidence="2">HET-domain-containing protein</fullName>
    </submittedName>
</protein>
<dbReference type="OrthoDB" id="2157530at2759"/>
<comment type="caution">
    <text evidence="2">The sequence shown here is derived from an EMBL/GenBank/DDBJ whole genome shotgun (WGS) entry which is preliminary data.</text>
</comment>
<reference evidence="2" key="1">
    <citation type="journal article" date="2020" name="Stud. Mycol.">
        <title>101 Dothideomycetes genomes: a test case for predicting lifestyles and emergence of pathogens.</title>
        <authorList>
            <person name="Haridas S."/>
            <person name="Albert R."/>
            <person name="Binder M."/>
            <person name="Bloem J."/>
            <person name="Labutti K."/>
            <person name="Salamov A."/>
            <person name="Andreopoulos B."/>
            <person name="Baker S."/>
            <person name="Barry K."/>
            <person name="Bills G."/>
            <person name="Bluhm B."/>
            <person name="Cannon C."/>
            <person name="Castanera R."/>
            <person name="Culley D."/>
            <person name="Daum C."/>
            <person name="Ezra D."/>
            <person name="Gonzalez J."/>
            <person name="Henrissat B."/>
            <person name="Kuo A."/>
            <person name="Liang C."/>
            <person name="Lipzen A."/>
            <person name="Lutzoni F."/>
            <person name="Magnuson J."/>
            <person name="Mondo S."/>
            <person name="Nolan M."/>
            <person name="Ohm R."/>
            <person name="Pangilinan J."/>
            <person name="Park H.-J."/>
            <person name="Ramirez L."/>
            <person name="Alfaro M."/>
            <person name="Sun H."/>
            <person name="Tritt A."/>
            <person name="Yoshinaga Y."/>
            <person name="Zwiers L.-H."/>
            <person name="Turgeon B."/>
            <person name="Goodwin S."/>
            <person name="Spatafora J."/>
            <person name="Crous P."/>
            <person name="Grigoriev I."/>
        </authorList>
    </citation>
    <scope>NUCLEOTIDE SEQUENCE</scope>
    <source>
        <strain evidence="2">CBS 125425</strain>
    </source>
</reference>
<dbReference type="InterPro" id="IPR010730">
    <property type="entry name" value="HET"/>
</dbReference>
<feature type="domain" description="Heterokaryon incompatibility" evidence="1">
    <location>
        <begin position="58"/>
        <end position="185"/>
    </location>
</feature>
<accession>A0A9P4R0E9</accession>
<dbReference type="Pfam" id="PF06985">
    <property type="entry name" value="HET"/>
    <property type="match status" value="1"/>
</dbReference>
<gene>
    <name evidence="2" type="ORF">EJ04DRAFT_542534</name>
</gene>
<dbReference type="PANTHER" id="PTHR24148">
    <property type="entry name" value="ANKYRIN REPEAT DOMAIN-CONTAINING PROTEIN 39 HOMOLOG-RELATED"/>
    <property type="match status" value="1"/>
</dbReference>
<name>A0A9P4R0E9_9PLEO</name>
<dbReference type="EMBL" id="ML996126">
    <property type="protein sequence ID" value="KAF2736284.1"/>
    <property type="molecule type" value="Genomic_DNA"/>
</dbReference>